<evidence type="ECO:0000313" key="10">
    <source>
        <dbReference type="Proteomes" id="UP001152561"/>
    </source>
</evidence>
<evidence type="ECO:0000256" key="7">
    <source>
        <dbReference type="SAM" id="MobiDB-lite"/>
    </source>
</evidence>
<accession>A0A9Q1LEG5</accession>
<dbReference type="GO" id="GO:0005634">
    <property type="term" value="C:nucleus"/>
    <property type="evidence" value="ECO:0007669"/>
    <property type="project" value="UniProtKB-SubCell"/>
</dbReference>
<protein>
    <recommendedName>
        <fullName evidence="8">BHLH domain-containing protein</fullName>
    </recommendedName>
</protein>
<name>A0A9Q1LEG5_9SOLA</name>
<keyword evidence="3" id="KW-0805">Transcription regulation</keyword>
<dbReference type="PROSITE" id="PS50888">
    <property type="entry name" value="BHLH"/>
    <property type="match status" value="1"/>
</dbReference>
<dbReference type="PANTHER" id="PTHR31945:SF17">
    <property type="entry name" value="TRANSCRIPTION FACTOR FER-LIKE IRON DEFICIENCY-INDUCED TRANSCRIPTION FACTOR"/>
    <property type="match status" value="1"/>
</dbReference>
<dbReference type="InterPro" id="IPR036638">
    <property type="entry name" value="HLH_DNA-bd_sf"/>
</dbReference>
<keyword evidence="4" id="KW-0238">DNA-binding</keyword>
<dbReference type="AlphaFoldDB" id="A0A9Q1LEG5"/>
<feature type="domain" description="BHLH" evidence="8">
    <location>
        <begin position="141"/>
        <end position="190"/>
    </location>
</feature>
<dbReference type="SMART" id="SM00353">
    <property type="entry name" value="HLH"/>
    <property type="match status" value="1"/>
</dbReference>
<dbReference type="InterPro" id="IPR054502">
    <property type="entry name" value="bHLH-TF_ACT-like_plant"/>
</dbReference>
<evidence type="ECO:0000256" key="2">
    <source>
        <dbReference type="ARBA" id="ARBA00011738"/>
    </source>
</evidence>
<dbReference type="Gene3D" id="4.10.280.10">
    <property type="entry name" value="Helix-loop-helix DNA-binding domain"/>
    <property type="match status" value="1"/>
</dbReference>
<feature type="compositionally biased region" description="Low complexity" evidence="7">
    <location>
        <begin position="119"/>
        <end position="130"/>
    </location>
</feature>
<keyword evidence="5" id="KW-0804">Transcription</keyword>
<organism evidence="9 10">
    <name type="scientific">Anisodus acutangulus</name>
    <dbReference type="NCBI Taxonomy" id="402998"/>
    <lineage>
        <taxon>Eukaryota</taxon>
        <taxon>Viridiplantae</taxon>
        <taxon>Streptophyta</taxon>
        <taxon>Embryophyta</taxon>
        <taxon>Tracheophyta</taxon>
        <taxon>Spermatophyta</taxon>
        <taxon>Magnoliopsida</taxon>
        <taxon>eudicotyledons</taxon>
        <taxon>Gunneridae</taxon>
        <taxon>Pentapetalae</taxon>
        <taxon>asterids</taxon>
        <taxon>lamiids</taxon>
        <taxon>Solanales</taxon>
        <taxon>Solanaceae</taxon>
        <taxon>Solanoideae</taxon>
        <taxon>Hyoscyameae</taxon>
        <taxon>Anisodus</taxon>
    </lineage>
</organism>
<dbReference type="InterPro" id="IPR011598">
    <property type="entry name" value="bHLH_dom"/>
</dbReference>
<dbReference type="GO" id="GO:0046983">
    <property type="term" value="F:protein dimerization activity"/>
    <property type="evidence" value="ECO:0007669"/>
    <property type="project" value="InterPro"/>
</dbReference>
<evidence type="ECO:0000259" key="8">
    <source>
        <dbReference type="PROSITE" id="PS50888"/>
    </source>
</evidence>
<dbReference type="InterPro" id="IPR051358">
    <property type="entry name" value="TF_AMS/ICE1/BHLH6-like"/>
</dbReference>
<evidence type="ECO:0000256" key="1">
    <source>
        <dbReference type="ARBA" id="ARBA00004123"/>
    </source>
</evidence>
<evidence type="ECO:0000256" key="5">
    <source>
        <dbReference type="ARBA" id="ARBA00023163"/>
    </source>
</evidence>
<evidence type="ECO:0000256" key="3">
    <source>
        <dbReference type="ARBA" id="ARBA00023015"/>
    </source>
</evidence>
<keyword evidence="10" id="KW-1185">Reference proteome</keyword>
<comment type="caution">
    <text evidence="9">The sequence shown here is derived from an EMBL/GenBank/DDBJ whole genome shotgun (WGS) entry which is preliminary data.</text>
</comment>
<dbReference type="Pfam" id="PF22754">
    <property type="entry name" value="bHLH-TF_ACT-like_plant"/>
    <property type="match status" value="1"/>
</dbReference>
<keyword evidence="6" id="KW-0539">Nucleus</keyword>
<comment type="subunit">
    <text evidence="2">Homodimer.</text>
</comment>
<sequence>MESGANASTMPMENVNDVGLINFMDEANFEQFIELIRGETADPIVKFCPNYDCEHITGCFPSSDVQFEPTPMDIFDWNATNMSDPISLYTSLPGEIEVHQDEDEEDEDEEDNDCGESSTTTNTTTTTRVTPPTPTKKSARTDRSRTLISERKRRGRMKEKLYALRSLVPNITKMDKASIIGDAILYVQGLQSQAKLLKTEISGLESSLSGTNNNHGGQFLNAKKMNFTSQFPAIKRISKMDVFQVEEKGFYVRLQCNKGRHVAASLFKALESLSGFNVQSSNLASSADDYSLTFTLNVRECEVDMNLANLKLWIASAFLNQGFDLETLPLA</sequence>
<feature type="compositionally biased region" description="Acidic residues" evidence="7">
    <location>
        <begin position="100"/>
        <end position="114"/>
    </location>
</feature>
<dbReference type="PANTHER" id="PTHR31945">
    <property type="entry name" value="TRANSCRIPTION FACTOR SCREAM2-RELATED"/>
    <property type="match status" value="1"/>
</dbReference>
<dbReference type="EMBL" id="JAJAGQ010000018">
    <property type="protein sequence ID" value="KAJ8535507.1"/>
    <property type="molecule type" value="Genomic_DNA"/>
</dbReference>
<dbReference type="FunFam" id="4.10.280.10:FF:000096">
    <property type="entry name" value="Basic helix-loop-helix (BHLH) DNA-binding superfamily protein"/>
    <property type="match status" value="1"/>
</dbReference>
<proteinExistence type="predicted"/>
<evidence type="ECO:0000256" key="4">
    <source>
        <dbReference type="ARBA" id="ARBA00023125"/>
    </source>
</evidence>
<feature type="compositionally biased region" description="Basic and acidic residues" evidence="7">
    <location>
        <begin position="139"/>
        <end position="150"/>
    </location>
</feature>
<dbReference type="SUPFAM" id="SSF47459">
    <property type="entry name" value="HLH, helix-loop-helix DNA-binding domain"/>
    <property type="match status" value="1"/>
</dbReference>
<comment type="subcellular location">
    <subcellularLocation>
        <location evidence="1">Nucleus</location>
    </subcellularLocation>
</comment>
<gene>
    <name evidence="9" type="ORF">K7X08_023227</name>
</gene>
<dbReference type="GO" id="GO:0043565">
    <property type="term" value="F:sequence-specific DNA binding"/>
    <property type="evidence" value="ECO:0007669"/>
    <property type="project" value="TreeGrafter"/>
</dbReference>
<dbReference type="GO" id="GO:0003700">
    <property type="term" value="F:DNA-binding transcription factor activity"/>
    <property type="evidence" value="ECO:0007669"/>
    <property type="project" value="TreeGrafter"/>
</dbReference>
<evidence type="ECO:0000256" key="6">
    <source>
        <dbReference type="ARBA" id="ARBA00023242"/>
    </source>
</evidence>
<dbReference type="OrthoDB" id="1886792at2759"/>
<dbReference type="Proteomes" id="UP001152561">
    <property type="component" value="Unassembled WGS sequence"/>
</dbReference>
<feature type="region of interest" description="Disordered" evidence="7">
    <location>
        <begin position="99"/>
        <end position="152"/>
    </location>
</feature>
<dbReference type="Pfam" id="PF00010">
    <property type="entry name" value="HLH"/>
    <property type="match status" value="1"/>
</dbReference>
<evidence type="ECO:0000313" key="9">
    <source>
        <dbReference type="EMBL" id="KAJ8535507.1"/>
    </source>
</evidence>
<reference evidence="10" key="1">
    <citation type="journal article" date="2023" name="Proc. Natl. Acad. Sci. U.S.A.">
        <title>Genomic and structural basis for evolution of tropane alkaloid biosynthesis.</title>
        <authorList>
            <person name="Wanga Y.-J."/>
            <person name="Taina T."/>
            <person name="Yua J.-Y."/>
            <person name="Lia J."/>
            <person name="Xua B."/>
            <person name="Chenc J."/>
            <person name="D'Auriad J.C."/>
            <person name="Huanga J.-P."/>
            <person name="Huanga S.-X."/>
        </authorList>
    </citation>
    <scope>NUCLEOTIDE SEQUENCE [LARGE SCALE GENOMIC DNA]</scope>
    <source>
        <strain evidence="10">cv. KIB-2019</strain>
    </source>
</reference>